<evidence type="ECO:0000256" key="6">
    <source>
        <dbReference type="ARBA" id="ARBA00022847"/>
    </source>
</evidence>
<dbReference type="KEGG" id="blut:EW640_13630"/>
<dbReference type="PROSITE" id="PS50283">
    <property type="entry name" value="NA_SOLUT_SYMP_3"/>
    <property type="match status" value="1"/>
</dbReference>
<dbReference type="GO" id="GO:0006814">
    <property type="term" value="P:sodium ion transport"/>
    <property type="evidence" value="ECO:0007669"/>
    <property type="project" value="UniProtKB-KW"/>
</dbReference>
<evidence type="ECO:0000313" key="15">
    <source>
        <dbReference type="EMBL" id="QIN30187.1"/>
    </source>
</evidence>
<comment type="similarity">
    <text evidence="2 13">Belongs to the sodium:solute symporter (SSF) (TC 2.A.21) family.</text>
</comment>
<feature type="transmembrane region" description="Helical" evidence="14">
    <location>
        <begin position="355"/>
        <end position="373"/>
    </location>
</feature>
<feature type="transmembrane region" description="Helical" evidence="14">
    <location>
        <begin position="298"/>
        <end position="317"/>
    </location>
</feature>
<dbReference type="PANTHER" id="PTHR48086">
    <property type="entry name" value="SODIUM/PROLINE SYMPORTER-RELATED"/>
    <property type="match status" value="1"/>
</dbReference>
<dbReference type="EMBL" id="CP035810">
    <property type="protein sequence ID" value="QIN30187.1"/>
    <property type="molecule type" value="Genomic_DNA"/>
</dbReference>
<evidence type="ECO:0000256" key="13">
    <source>
        <dbReference type="RuleBase" id="RU362091"/>
    </source>
</evidence>
<keyword evidence="5 14" id="KW-0812">Transmembrane</keyword>
<keyword evidence="10 14" id="KW-0472">Membrane</keyword>
<feature type="transmembrane region" description="Helical" evidence="14">
    <location>
        <begin position="219"/>
        <end position="245"/>
    </location>
</feature>
<feature type="transmembrane region" description="Helical" evidence="14">
    <location>
        <begin position="133"/>
        <end position="153"/>
    </location>
</feature>
<evidence type="ECO:0000256" key="4">
    <source>
        <dbReference type="ARBA" id="ARBA00022475"/>
    </source>
</evidence>
<accession>A0A6G8KZE3</accession>
<dbReference type="GO" id="GO:0005886">
    <property type="term" value="C:plasma membrane"/>
    <property type="evidence" value="ECO:0007669"/>
    <property type="project" value="UniProtKB-SubCell"/>
</dbReference>
<evidence type="ECO:0000256" key="11">
    <source>
        <dbReference type="ARBA" id="ARBA00023201"/>
    </source>
</evidence>
<dbReference type="Pfam" id="PF00474">
    <property type="entry name" value="SSF"/>
    <property type="match status" value="1"/>
</dbReference>
<dbReference type="InterPro" id="IPR050277">
    <property type="entry name" value="Sodium:Solute_Symporter"/>
</dbReference>
<evidence type="ECO:0000256" key="7">
    <source>
        <dbReference type="ARBA" id="ARBA00022989"/>
    </source>
</evidence>
<dbReference type="AlphaFoldDB" id="A0A6G8KZE3"/>
<evidence type="ECO:0000256" key="10">
    <source>
        <dbReference type="ARBA" id="ARBA00023136"/>
    </source>
</evidence>
<comment type="catalytic activity">
    <reaction evidence="12">
        <text>L-proline(in) + Na(+)(in) = L-proline(out) + Na(+)(out)</text>
        <dbReference type="Rhea" id="RHEA:28967"/>
        <dbReference type="ChEBI" id="CHEBI:29101"/>
        <dbReference type="ChEBI" id="CHEBI:60039"/>
    </reaction>
</comment>
<evidence type="ECO:0000256" key="3">
    <source>
        <dbReference type="ARBA" id="ARBA00022448"/>
    </source>
</evidence>
<gene>
    <name evidence="15" type="ORF">EW640_13630</name>
</gene>
<evidence type="ECO:0000256" key="8">
    <source>
        <dbReference type="ARBA" id="ARBA00023053"/>
    </source>
</evidence>
<feature type="transmembrane region" description="Helical" evidence="14">
    <location>
        <begin position="61"/>
        <end position="80"/>
    </location>
</feature>
<comment type="subcellular location">
    <subcellularLocation>
        <location evidence="1">Cell membrane</location>
        <topology evidence="1">Multi-pass membrane protein</topology>
    </subcellularLocation>
</comment>
<proteinExistence type="inferred from homology"/>
<keyword evidence="7 14" id="KW-1133">Transmembrane helix</keyword>
<evidence type="ECO:0000256" key="5">
    <source>
        <dbReference type="ARBA" id="ARBA00022692"/>
    </source>
</evidence>
<dbReference type="PANTHER" id="PTHR48086:SF3">
    <property type="entry name" value="SODIUM_PROLINE SYMPORTER"/>
    <property type="match status" value="1"/>
</dbReference>
<keyword evidence="4" id="KW-1003">Cell membrane</keyword>
<feature type="transmembrane region" description="Helical" evidence="14">
    <location>
        <begin position="92"/>
        <end position="113"/>
    </location>
</feature>
<reference evidence="15 16" key="1">
    <citation type="submission" date="2019-02" db="EMBL/GenBank/DDBJ databases">
        <title>Complete Genome Sequence and Methylome Analysis of Brevibacterium luteolum NEB1784.</title>
        <authorList>
            <person name="Fomenkov A."/>
            <person name="Roberts R.J."/>
        </authorList>
    </citation>
    <scope>NUCLEOTIDE SEQUENCE [LARGE SCALE GENOMIC DNA]</scope>
    <source>
        <strain evidence="15 16">NEB1784</strain>
    </source>
</reference>
<keyword evidence="9" id="KW-0406">Ion transport</keyword>
<dbReference type="InterPro" id="IPR038377">
    <property type="entry name" value="Na/Glc_symporter_sf"/>
</dbReference>
<keyword evidence="8" id="KW-0915">Sodium</keyword>
<feature type="transmembrane region" description="Helical" evidence="14">
    <location>
        <begin position="174"/>
        <end position="199"/>
    </location>
</feature>
<sequence>MDAEVLSDLSDRDIMIALLSNTHHIVFELLRVRLGHDDNPSRHGVTEPDQLSPIPASAPPYQLSVSIMLVVLCVYTIAGGQTSVIYTDFAQLIIFIVAAIILVPITINAAGGWNHVSATVEAVQPGYFSPTGGVMTAVSAAALFFVWFLGYLGHPGLLTRFYTARNEREIYKTGIALSLVYLPFLGSIGFVGASLRVMYPEAEDTEILWIQFAVEHAPAIIVGLLVAALVAAVMSTANTWLLTAASSVTHDVARRFRKTDFTDRQLMTWTRWTIAFVALACLPLALTRPTYIIEMMTIAYSIAGASGGIVIIMSLYWRRMTKAAAWTGLLVGAGTAIVGRLVSVLVELPGWFDPILPTLVVTTIAVIVVSFLTPNDDSDAGFEAIVHRAPQSNSSRT</sequence>
<evidence type="ECO:0000256" key="1">
    <source>
        <dbReference type="ARBA" id="ARBA00004651"/>
    </source>
</evidence>
<dbReference type="Proteomes" id="UP000501518">
    <property type="component" value="Chromosome"/>
</dbReference>
<evidence type="ECO:0000256" key="2">
    <source>
        <dbReference type="ARBA" id="ARBA00006434"/>
    </source>
</evidence>
<feature type="transmembrane region" description="Helical" evidence="14">
    <location>
        <begin position="324"/>
        <end position="343"/>
    </location>
</feature>
<keyword evidence="11" id="KW-0739">Sodium transport</keyword>
<name>A0A6G8KZE3_9MICO</name>
<dbReference type="GO" id="GO:0015293">
    <property type="term" value="F:symporter activity"/>
    <property type="evidence" value="ECO:0007669"/>
    <property type="project" value="UniProtKB-KW"/>
</dbReference>
<evidence type="ECO:0000313" key="16">
    <source>
        <dbReference type="Proteomes" id="UP000501518"/>
    </source>
</evidence>
<dbReference type="InterPro" id="IPR001734">
    <property type="entry name" value="Na/solute_symporter"/>
</dbReference>
<evidence type="ECO:0008006" key="17">
    <source>
        <dbReference type="Google" id="ProtNLM"/>
    </source>
</evidence>
<evidence type="ECO:0000256" key="9">
    <source>
        <dbReference type="ARBA" id="ARBA00023065"/>
    </source>
</evidence>
<dbReference type="Gene3D" id="1.20.1730.10">
    <property type="entry name" value="Sodium/glucose cotransporter"/>
    <property type="match status" value="1"/>
</dbReference>
<keyword evidence="6" id="KW-0769">Symport</keyword>
<evidence type="ECO:0000256" key="12">
    <source>
        <dbReference type="ARBA" id="ARBA00033708"/>
    </source>
</evidence>
<protein>
    <recommendedName>
        <fullName evidence="17">Sodium:solute symporter family protein</fullName>
    </recommendedName>
</protein>
<feature type="transmembrane region" description="Helical" evidence="14">
    <location>
        <begin position="266"/>
        <end position="286"/>
    </location>
</feature>
<organism evidence="15 16">
    <name type="scientific">Brevibacterium luteolum</name>
    <dbReference type="NCBI Taxonomy" id="199591"/>
    <lineage>
        <taxon>Bacteria</taxon>
        <taxon>Bacillati</taxon>
        <taxon>Actinomycetota</taxon>
        <taxon>Actinomycetes</taxon>
        <taxon>Micrococcales</taxon>
        <taxon>Brevibacteriaceae</taxon>
        <taxon>Brevibacterium</taxon>
    </lineage>
</organism>
<keyword evidence="3" id="KW-0813">Transport</keyword>
<evidence type="ECO:0000256" key="14">
    <source>
        <dbReference type="SAM" id="Phobius"/>
    </source>
</evidence>
<dbReference type="RefSeq" id="WP_420899052.1">
    <property type="nucleotide sequence ID" value="NZ_CP035810.1"/>
</dbReference>